<dbReference type="EMBL" id="OR769222">
    <property type="protein sequence ID" value="WQJ52900.1"/>
    <property type="molecule type" value="Genomic_DNA"/>
</dbReference>
<accession>A0ABZ0Z414</accession>
<sequence length="79" mass="9706">MRRYPTNREFIKKLRHNGNTYTLRSIFDTDNQYDFDATIAKFNRDSNKFSFDKRLQQLYHEQLNLHDDLEQLYDTDLLV</sequence>
<evidence type="ECO:0000313" key="2">
    <source>
        <dbReference type="Proteomes" id="UP001349343"/>
    </source>
</evidence>
<organism evidence="1 2">
    <name type="scientific">phage Lak_Megaphage_RVC_JS4_GC31</name>
    <dbReference type="NCBI Taxonomy" id="3109228"/>
    <lineage>
        <taxon>Viruses</taxon>
        <taxon>Duplodnaviria</taxon>
        <taxon>Heunggongvirae</taxon>
        <taxon>Uroviricota</taxon>
        <taxon>Caudoviricetes</taxon>
        <taxon>Caudoviricetes code 15 clade</taxon>
    </lineage>
</organism>
<name>A0ABZ0Z414_9CAUD</name>
<proteinExistence type="predicted"/>
<dbReference type="Proteomes" id="UP001349343">
    <property type="component" value="Segment"/>
</dbReference>
<evidence type="ECO:0000313" key="1">
    <source>
        <dbReference type="EMBL" id="WQJ52900.1"/>
    </source>
</evidence>
<keyword evidence="2" id="KW-1185">Reference proteome</keyword>
<protein>
    <submittedName>
        <fullName evidence="1">Uncharacterized protein</fullName>
    </submittedName>
</protein>
<reference evidence="1 2" key="1">
    <citation type="submission" date="2023-11" db="EMBL/GenBank/DDBJ databases">
        <authorList>
            <person name="Cook R."/>
            <person name="Crisci M."/>
            <person name="Pye H."/>
            <person name="Adriaenssens E."/>
            <person name="Santini J."/>
        </authorList>
    </citation>
    <scope>NUCLEOTIDE SEQUENCE [LARGE SCALE GENOMIC DNA]</scope>
    <source>
        <strain evidence="1">Lak_Megaphage_RVC_JS4_GC31</strain>
    </source>
</reference>